<dbReference type="AlphaFoldDB" id="A0A103XSR0"/>
<evidence type="ECO:0000313" key="1">
    <source>
        <dbReference type="EMBL" id="KVH96180.1"/>
    </source>
</evidence>
<dbReference type="Proteomes" id="UP000243975">
    <property type="component" value="Unassembled WGS sequence"/>
</dbReference>
<name>A0A103XSR0_CYNCS</name>
<comment type="caution">
    <text evidence="1">The sequence shown here is derived from an EMBL/GenBank/DDBJ whole genome shotgun (WGS) entry which is preliminary data.</text>
</comment>
<dbReference type="EMBL" id="LEKV01004349">
    <property type="protein sequence ID" value="KVH96180.1"/>
    <property type="molecule type" value="Genomic_DNA"/>
</dbReference>
<sequence length="148" mass="17286">MMIKNLQKLEQLSEADPNVDFKKPQLGFLKKTDDHHKNHHGIVDSGECAISRCMLIYIQLDAFPGFWYWYEDFVEPRYEDEWIVDLTCYEVCTQFDYVFALGKLLFPPVTQVSSKKVLTDSCLDVVNRFLYICGPWRFCVSASTFASF</sequence>
<proteinExistence type="predicted"/>
<organism evidence="1 2">
    <name type="scientific">Cynara cardunculus var. scolymus</name>
    <name type="common">Globe artichoke</name>
    <name type="synonym">Cynara scolymus</name>
    <dbReference type="NCBI Taxonomy" id="59895"/>
    <lineage>
        <taxon>Eukaryota</taxon>
        <taxon>Viridiplantae</taxon>
        <taxon>Streptophyta</taxon>
        <taxon>Embryophyta</taxon>
        <taxon>Tracheophyta</taxon>
        <taxon>Spermatophyta</taxon>
        <taxon>Magnoliopsida</taxon>
        <taxon>eudicotyledons</taxon>
        <taxon>Gunneridae</taxon>
        <taxon>Pentapetalae</taxon>
        <taxon>asterids</taxon>
        <taxon>campanulids</taxon>
        <taxon>Asterales</taxon>
        <taxon>Asteraceae</taxon>
        <taxon>Carduoideae</taxon>
        <taxon>Cardueae</taxon>
        <taxon>Carduinae</taxon>
        <taxon>Cynara</taxon>
    </lineage>
</organism>
<dbReference type="Gramene" id="KVH96180">
    <property type="protein sequence ID" value="KVH96180"/>
    <property type="gene ID" value="Ccrd_001741"/>
</dbReference>
<evidence type="ECO:0000313" key="2">
    <source>
        <dbReference type="Proteomes" id="UP000243975"/>
    </source>
</evidence>
<keyword evidence="2" id="KW-1185">Reference proteome</keyword>
<accession>A0A103XSR0</accession>
<protein>
    <submittedName>
        <fullName evidence="1">Uncharacterized protein</fullName>
    </submittedName>
</protein>
<gene>
    <name evidence="1" type="ORF">Ccrd_001741</name>
</gene>
<reference evidence="1 2" key="1">
    <citation type="journal article" date="2016" name="Sci. Rep.">
        <title>The genome sequence of the outbreeding globe artichoke constructed de novo incorporating a phase-aware low-pass sequencing strategy of F1 progeny.</title>
        <authorList>
            <person name="Scaglione D."/>
            <person name="Reyes-Chin-Wo S."/>
            <person name="Acquadro A."/>
            <person name="Froenicke L."/>
            <person name="Portis E."/>
            <person name="Beitel C."/>
            <person name="Tirone M."/>
            <person name="Mauro R."/>
            <person name="Lo Monaco A."/>
            <person name="Mauromicale G."/>
            <person name="Faccioli P."/>
            <person name="Cattivelli L."/>
            <person name="Rieseberg L."/>
            <person name="Michelmore R."/>
            <person name="Lanteri S."/>
        </authorList>
    </citation>
    <scope>NUCLEOTIDE SEQUENCE [LARGE SCALE GENOMIC DNA]</scope>
    <source>
        <strain evidence="1">2C</strain>
    </source>
</reference>